<dbReference type="GO" id="GO:0003677">
    <property type="term" value="F:DNA binding"/>
    <property type="evidence" value="ECO:0007669"/>
    <property type="project" value="UniProtKB-KW"/>
</dbReference>
<dbReference type="RefSeq" id="WP_114488122.1">
    <property type="nucleotide sequence ID" value="NZ_CBCSHM010000065.1"/>
</dbReference>
<dbReference type="InterPro" id="IPR050595">
    <property type="entry name" value="Bact_response_regulator"/>
</dbReference>
<sequence>MTNSQATSKRILLVDDDADVAQLLSFVLRRAGFEVKHAPSAKQAMEEVTNETLPDLFILDLWMPELDGEYLLRWLREEQKIEQPIMMLTGTVRPGLDEELKAAGADAVAHKPLDIKALDSLVRGLMAQ</sequence>
<dbReference type="PANTHER" id="PTHR44591:SF14">
    <property type="entry name" value="PROTEIN PILG"/>
    <property type="match status" value="1"/>
</dbReference>
<dbReference type="OrthoDB" id="9800897at2"/>
<feature type="modified residue" description="4-aspartylphosphate" evidence="3">
    <location>
        <position position="60"/>
    </location>
</feature>
<dbReference type="GO" id="GO:0000160">
    <property type="term" value="P:phosphorelay signal transduction system"/>
    <property type="evidence" value="ECO:0007669"/>
    <property type="project" value="UniProtKB-KW"/>
</dbReference>
<dbReference type="Proteomes" id="UP000253204">
    <property type="component" value="Unassembled WGS sequence"/>
</dbReference>
<name>A0A368TR73_9GAMM</name>
<accession>A0A368TR73</accession>
<dbReference type="Pfam" id="PF00072">
    <property type="entry name" value="Response_reg"/>
    <property type="match status" value="1"/>
</dbReference>
<dbReference type="PANTHER" id="PTHR44591">
    <property type="entry name" value="STRESS RESPONSE REGULATOR PROTEIN 1"/>
    <property type="match status" value="1"/>
</dbReference>
<dbReference type="SMART" id="SM00448">
    <property type="entry name" value="REC"/>
    <property type="match status" value="1"/>
</dbReference>
<dbReference type="InterPro" id="IPR011006">
    <property type="entry name" value="CheY-like_superfamily"/>
</dbReference>
<evidence type="ECO:0000259" key="4">
    <source>
        <dbReference type="PROSITE" id="PS50110"/>
    </source>
</evidence>
<dbReference type="SUPFAM" id="SSF52172">
    <property type="entry name" value="CheY-like"/>
    <property type="match status" value="1"/>
</dbReference>
<gene>
    <name evidence="5" type="ORF">DU506_17225</name>
</gene>
<comment type="caution">
    <text evidence="5">The sequence shown here is derived from an EMBL/GenBank/DDBJ whole genome shotgun (WGS) entry which is preliminary data.</text>
</comment>
<keyword evidence="6" id="KW-1185">Reference proteome</keyword>
<proteinExistence type="predicted"/>
<organism evidence="5 6">
    <name type="scientific">Vreelandella rituensis</name>
    <dbReference type="NCBI Taxonomy" id="2282306"/>
    <lineage>
        <taxon>Bacteria</taxon>
        <taxon>Pseudomonadati</taxon>
        <taxon>Pseudomonadota</taxon>
        <taxon>Gammaproteobacteria</taxon>
        <taxon>Oceanospirillales</taxon>
        <taxon>Halomonadaceae</taxon>
        <taxon>Vreelandella</taxon>
    </lineage>
</organism>
<dbReference type="InterPro" id="IPR001789">
    <property type="entry name" value="Sig_transdc_resp-reg_receiver"/>
</dbReference>
<dbReference type="AlphaFoldDB" id="A0A368TR73"/>
<dbReference type="Gene3D" id="3.40.50.2300">
    <property type="match status" value="1"/>
</dbReference>
<reference evidence="5 6" key="1">
    <citation type="submission" date="2018-07" db="EMBL/GenBank/DDBJ databases">
        <title>Halomonas rutogse sp. nov., isolated from Lake TangqianCo on Tibetan Plateau.</title>
        <authorList>
            <person name="Lu H."/>
            <person name="Xing P."/>
            <person name="Wu Q."/>
        </authorList>
    </citation>
    <scope>NUCLEOTIDE SEQUENCE [LARGE SCALE GENOMIC DNA]</scope>
    <source>
        <strain evidence="5 6">TQ8S</strain>
    </source>
</reference>
<dbReference type="PROSITE" id="PS50110">
    <property type="entry name" value="RESPONSE_REGULATORY"/>
    <property type="match status" value="1"/>
</dbReference>
<keyword evidence="5" id="KW-0238">DNA-binding</keyword>
<evidence type="ECO:0000256" key="2">
    <source>
        <dbReference type="ARBA" id="ARBA00023012"/>
    </source>
</evidence>
<feature type="domain" description="Response regulatory" evidence="4">
    <location>
        <begin position="10"/>
        <end position="126"/>
    </location>
</feature>
<dbReference type="EMBL" id="QPIJ01000055">
    <property type="protein sequence ID" value="RCV87108.1"/>
    <property type="molecule type" value="Genomic_DNA"/>
</dbReference>
<evidence type="ECO:0000256" key="3">
    <source>
        <dbReference type="PROSITE-ProRule" id="PRU00169"/>
    </source>
</evidence>
<evidence type="ECO:0000313" key="6">
    <source>
        <dbReference type="Proteomes" id="UP000253204"/>
    </source>
</evidence>
<evidence type="ECO:0000313" key="5">
    <source>
        <dbReference type="EMBL" id="RCV87108.1"/>
    </source>
</evidence>
<keyword evidence="1 3" id="KW-0597">Phosphoprotein</keyword>
<evidence type="ECO:0000256" key="1">
    <source>
        <dbReference type="ARBA" id="ARBA00022553"/>
    </source>
</evidence>
<protein>
    <submittedName>
        <fullName evidence="5">DNA-binding response regulator</fullName>
    </submittedName>
</protein>
<keyword evidence="2" id="KW-0902">Two-component regulatory system</keyword>